<dbReference type="KEGG" id="apra:G3A50_13215"/>
<dbReference type="SUPFAM" id="SSF53850">
    <property type="entry name" value="Periplasmic binding protein-like II"/>
    <property type="match status" value="1"/>
</dbReference>
<feature type="signal peptide" evidence="2">
    <location>
        <begin position="1"/>
        <end position="34"/>
    </location>
</feature>
<name>A0A6P1YN58_9HYPH</name>
<dbReference type="Gene3D" id="3.40.190.150">
    <property type="entry name" value="Bordetella uptake gene, domain 1"/>
    <property type="match status" value="1"/>
</dbReference>
<sequence>MDINLNRRDFLLTVAAATLGIAAAPAILSPAAYAAGDFPDKPMQVLIPTGEGGGVDQAARAFDRIWSKYLGANFEYSYFPGASGQVGYEVFISKREPNAYNILFGNIGPEMIMYATQKVNYKYPEDFVYIGSMDVDDSVIWVSADSKFKTIQDLVEEGKKRQITLSTSRLPHPSTIGVLALAEATGMKVRMIPYGGGGPARSAAITGEVDGCATFLSTSLGLGDQVRFLTVFNNKNIAPSLTNNAPPVNQVFGTKIPPMSGQRAIAIHSKAAKAHPDRVKKLTETMKQVFSDPDYKEVAEKAGTPWEFIQYGDAAACDESAREYIALADRYRSLLTATK</sequence>
<dbReference type="PANTHER" id="PTHR42928:SF5">
    <property type="entry name" value="BLR1237 PROTEIN"/>
    <property type="match status" value="1"/>
</dbReference>
<keyword evidence="2" id="KW-0732">Signal</keyword>
<dbReference type="AlphaFoldDB" id="A0A6P1YN58"/>
<feature type="chain" id="PRO_5026800179" description="Tripartite tricarboxylate transporter substrate binding protein" evidence="2">
    <location>
        <begin position="35"/>
        <end position="339"/>
    </location>
</feature>
<evidence type="ECO:0008006" key="5">
    <source>
        <dbReference type="Google" id="ProtNLM"/>
    </source>
</evidence>
<dbReference type="InterPro" id="IPR042100">
    <property type="entry name" value="Bug_dom1"/>
</dbReference>
<dbReference type="PROSITE" id="PS51318">
    <property type="entry name" value="TAT"/>
    <property type="match status" value="1"/>
</dbReference>
<dbReference type="EMBL" id="CP048630">
    <property type="protein sequence ID" value="QIB34565.1"/>
    <property type="molecule type" value="Genomic_DNA"/>
</dbReference>
<evidence type="ECO:0000256" key="2">
    <source>
        <dbReference type="SAM" id="SignalP"/>
    </source>
</evidence>
<accession>A0A6P1YN58</accession>
<reference evidence="3 4" key="1">
    <citation type="submission" date="2020-02" db="EMBL/GenBank/DDBJ databases">
        <authorList>
            <person name="Li G."/>
        </authorList>
    </citation>
    <scope>NUCLEOTIDE SEQUENCE [LARGE SCALE GENOMIC DNA]</scope>
    <source>
        <strain evidence="3 4">DSM 102029</strain>
    </source>
</reference>
<evidence type="ECO:0000313" key="3">
    <source>
        <dbReference type="EMBL" id="QIB34565.1"/>
    </source>
</evidence>
<dbReference type="PANTHER" id="PTHR42928">
    <property type="entry name" value="TRICARBOXYLATE-BINDING PROTEIN"/>
    <property type="match status" value="1"/>
</dbReference>
<dbReference type="Gene3D" id="3.40.190.10">
    <property type="entry name" value="Periplasmic binding protein-like II"/>
    <property type="match status" value="1"/>
</dbReference>
<proteinExistence type="inferred from homology"/>
<dbReference type="RefSeq" id="WP_163075708.1">
    <property type="nucleotide sequence ID" value="NZ_CP048630.1"/>
</dbReference>
<dbReference type="InterPro" id="IPR005064">
    <property type="entry name" value="BUG"/>
</dbReference>
<keyword evidence="4" id="KW-1185">Reference proteome</keyword>
<comment type="similarity">
    <text evidence="1">Belongs to the UPF0065 (bug) family.</text>
</comment>
<organism evidence="3 4">
    <name type="scientific">Ancylobacter pratisalsi</name>
    <dbReference type="NCBI Taxonomy" id="1745854"/>
    <lineage>
        <taxon>Bacteria</taxon>
        <taxon>Pseudomonadati</taxon>
        <taxon>Pseudomonadota</taxon>
        <taxon>Alphaproteobacteria</taxon>
        <taxon>Hyphomicrobiales</taxon>
        <taxon>Xanthobacteraceae</taxon>
        <taxon>Ancylobacter</taxon>
    </lineage>
</organism>
<dbReference type="Pfam" id="PF03401">
    <property type="entry name" value="TctC"/>
    <property type="match status" value="1"/>
</dbReference>
<dbReference type="Proteomes" id="UP000464751">
    <property type="component" value="Chromosome"/>
</dbReference>
<gene>
    <name evidence="3" type="ORF">G3A50_13215</name>
</gene>
<evidence type="ECO:0000256" key="1">
    <source>
        <dbReference type="ARBA" id="ARBA00006987"/>
    </source>
</evidence>
<dbReference type="InterPro" id="IPR006311">
    <property type="entry name" value="TAT_signal"/>
</dbReference>
<protein>
    <recommendedName>
        <fullName evidence="5">Tripartite tricarboxylate transporter substrate binding protein</fullName>
    </recommendedName>
</protein>
<evidence type="ECO:0000313" key="4">
    <source>
        <dbReference type="Proteomes" id="UP000464751"/>
    </source>
</evidence>